<dbReference type="InterPro" id="IPR051956">
    <property type="entry name" value="eIF2B_epsilon"/>
</dbReference>
<dbReference type="GO" id="GO:0005851">
    <property type="term" value="C:eukaryotic translation initiation factor 2B complex"/>
    <property type="evidence" value="ECO:0007669"/>
    <property type="project" value="TreeGrafter"/>
</dbReference>
<dbReference type="GO" id="GO:0005085">
    <property type="term" value="F:guanyl-nucleotide exchange factor activity"/>
    <property type="evidence" value="ECO:0007669"/>
    <property type="project" value="TreeGrafter"/>
</dbReference>
<feature type="non-terminal residue" evidence="3">
    <location>
        <position position="1"/>
    </location>
</feature>
<keyword evidence="4" id="KW-1185">Reference proteome</keyword>
<dbReference type="InterPro" id="IPR016024">
    <property type="entry name" value="ARM-type_fold"/>
</dbReference>
<evidence type="ECO:0000256" key="1">
    <source>
        <dbReference type="ARBA" id="ARBA00022540"/>
    </source>
</evidence>
<dbReference type="SUPFAM" id="SSF48371">
    <property type="entry name" value="ARM repeat"/>
    <property type="match status" value="1"/>
</dbReference>
<feature type="domain" description="W2" evidence="2">
    <location>
        <begin position="1"/>
        <end position="128"/>
    </location>
</feature>
<dbReference type="OrthoDB" id="1727522at2759"/>
<dbReference type="AlphaFoldDB" id="A0A9N9YFK7"/>
<gene>
    <name evidence="3" type="ORF">CRHIZ90672A_00008087</name>
</gene>
<dbReference type="Proteomes" id="UP000696573">
    <property type="component" value="Unassembled WGS sequence"/>
</dbReference>
<dbReference type="InterPro" id="IPR003307">
    <property type="entry name" value="W2_domain"/>
</dbReference>
<dbReference type="Gene3D" id="1.25.40.180">
    <property type="match status" value="1"/>
</dbReference>
<evidence type="ECO:0000313" key="3">
    <source>
        <dbReference type="EMBL" id="CAH0015894.1"/>
    </source>
</evidence>
<accession>A0A9N9YFK7</accession>
<dbReference type="Pfam" id="PF02020">
    <property type="entry name" value="W2"/>
    <property type="match status" value="1"/>
</dbReference>
<comment type="caution">
    <text evidence="3">The sequence shown here is derived from an EMBL/GenBank/DDBJ whole genome shotgun (WGS) entry which is preliminary data.</text>
</comment>
<reference evidence="3" key="1">
    <citation type="submission" date="2021-10" db="EMBL/GenBank/DDBJ databases">
        <authorList>
            <person name="Piombo E."/>
        </authorList>
    </citation>
    <scope>NUCLEOTIDE SEQUENCE</scope>
</reference>
<dbReference type="GO" id="GO:0003743">
    <property type="term" value="F:translation initiation factor activity"/>
    <property type="evidence" value="ECO:0007669"/>
    <property type="project" value="TreeGrafter"/>
</dbReference>
<evidence type="ECO:0000259" key="2">
    <source>
        <dbReference type="PROSITE" id="PS51363"/>
    </source>
</evidence>
<organism evidence="3 4">
    <name type="scientific">Clonostachys rhizophaga</name>
    <dbReference type="NCBI Taxonomy" id="160324"/>
    <lineage>
        <taxon>Eukaryota</taxon>
        <taxon>Fungi</taxon>
        <taxon>Dikarya</taxon>
        <taxon>Ascomycota</taxon>
        <taxon>Pezizomycotina</taxon>
        <taxon>Sordariomycetes</taxon>
        <taxon>Hypocreomycetidae</taxon>
        <taxon>Hypocreales</taxon>
        <taxon>Bionectriaceae</taxon>
        <taxon>Clonostachys</taxon>
    </lineage>
</organism>
<dbReference type="PROSITE" id="PS51363">
    <property type="entry name" value="W2"/>
    <property type="match status" value="1"/>
</dbReference>
<dbReference type="EMBL" id="CABFNQ020000451">
    <property type="protein sequence ID" value="CAH0015894.1"/>
    <property type="molecule type" value="Genomic_DNA"/>
</dbReference>
<sequence length="134" mass="14808">RAAELLTPEHGSLEPSKAAEKALTARKGATKFIDEVGVGGGEAEQVEFVLQLQKALQYVKGVETPRAGILLAALLQQLYALDILEEEGILGWWKDARAVENETLTTLKEKSKVLVEWLENAEEEDDDEEESDDE</sequence>
<proteinExistence type="predicted"/>
<dbReference type="PANTHER" id="PTHR45887:SF1">
    <property type="entry name" value="TRANSLATION INITIATION FACTOR EIF-2B SUBUNIT EPSILON"/>
    <property type="match status" value="1"/>
</dbReference>
<keyword evidence="1" id="KW-0648">Protein biosynthesis</keyword>
<evidence type="ECO:0000313" key="4">
    <source>
        <dbReference type="Proteomes" id="UP000696573"/>
    </source>
</evidence>
<dbReference type="GO" id="GO:0031369">
    <property type="term" value="F:translation initiation factor binding"/>
    <property type="evidence" value="ECO:0007669"/>
    <property type="project" value="TreeGrafter"/>
</dbReference>
<dbReference type="PANTHER" id="PTHR45887">
    <property type="entry name" value="TRANSLATION INITIATION FACTOR EIF-2B SUBUNIT EPSILON"/>
    <property type="match status" value="1"/>
</dbReference>
<dbReference type="SMART" id="SM00515">
    <property type="entry name" value="eIF5C"/>
    <property type="match status" value="1"/>
</dbReference>
<name>A0A9N9YFK7_9HYPO</name>
<protein>
    <recommendedName>
        <fullName evidence="2">W2 domain-containing protein</fullName>
    </recommendedName>
</protein>
<keyword evidence="1" id="KW-0396">Initiation factor</keyword>